<reference evidence="1 2" key="1">
    <citation type="journal article" date="2016" name="Nat. Commun.">
        <title>Thousands of microbial genomes shed light on interconnected biogeochemical processes in an aquifer system.</title>
        <authorList>
            <person name="Anantharaman K."/>
            <person name="Brown C.T."/>
            <person name="Hug L.A."/>
            <person name="Sharon I."/>
            <person name="Castelle C.J."/>
            <person name="Probst A.J."/>
            <person name="Thomas B.C."/>
            <person name="Singh A."/>
            <person name="Wilkins M.J."/>
            <person name="Karaoz U."/>
            <person name="Brodie E.L."/>
            <person name="Williams K.H."/>
            <person name="Hubbard S.S."/>
            <person name="Banfield J.F."/>
        </authorList>
    </citation>
    <scope>NUCLEOTIDE SEQUENCE [LARGE SCALE GENOMIC DNA]</scope>
</reference>
<organism evidence="1 2">
    <name type="scientific">Candidatus Yanofskybacteria bacterium RIFCSPHIGHO2_01_FULL_41_26</name>
    <dbReference type="NCBI Taxonomy" id="1802661"/>
    <lineage>
        <taxon>Bacteria</taxon>
        <taxon>Candidatus Yanofskyibacteriota</taxon>
    </lineage>
</organism>
<accession>A0A1F8ED70</accession>
<sequence length="928" mass="104883">MTFRKQRDEKATPSKKPKNKINVYDERLAELIKSGELKSKGVDGLFKTIQKEFNSQVHGLTKKAFRVRMDKLLWTKEVESQLKNIVGHDLPLAKFEEHYNYIPRKMIEEKARRLSGVSNFKNPVQFLKGLGRIGDLSDMDGNFKLPKTTISSPVVIPTVKPNPTVLLINGANIGLKHERLIKNNPIKRALIDAKLRGDSAVIVVNPIDIEIKKAAGPTSIFRAFFSGQNINVDLLDPSYQDKARKIRDNPKSPKFVYEITAEKLVNIIEGGWSKISRDLDNTALPEFDGPVLIAFGPKETELIAAAAYWDLKRGTLIEWNKLGAEIRLVKSAISSADKRGLTPVELKELERRLEGLINEQSRTIISNISVEDRQRFYRKVLNFIVKKFEEAVPNSKVVSQGTFFAKVQNEVIEFNVPKHLRVSDGLLAENVKKHGPRVLLGDIPKTVIICHPYALNMRFTVRESVVENGQRGSVQFYVAPIAVDDKFLVETLEDSGHPIAKAVFNGQFKPGVLRLNFTNGMLNVDDISIDALPRYAKKSIKANGSGGTYFDGKYIWVMTATDPHFGSRAREEFWCEARQQYLGVSDAAIQMMREAHLFEGKLPIHFYNVNDDWVQGNHFDTHKQPDQLAMSYTRIEREMKERVNAIRNANPEKAKEILANLHLFVLDQFRSRGSDWYQEQVIQVIERHLEPNLDFWNAILSGDLKAGLVLRGVSEHKRELFDARDAGFINCGAGNHTARTLEDNLTDGFIFADKIRTMLLSLPKWHNKKSFLEKAVAASLYGNKFFAWGTVKAPGGYEWGLEFRSDPPRMGSWSDTLLGAVKNDATRGDYGGYMTGRVTLKTYGDKHFFAAVSTRYAYYHMCGAGTHTDPYGERGFPPNNTGVSFVGLPVNGPSSGPILLRTLRVEHIREYFKKNLKIDWDSFLPNPV</sequence>
<proteinExistence type="predicted"/>
<dbReference type="Proteomes" id="UP000176893">
    <property type="component" value="Unassembled WGS sequence"/>
</dbReference>
<evidence type="ECO:0000313" key="2">
    <source>
        <dbReference type="Proteomes" id="UP000176893"/>
    </source>
</evidence>
<evidence type="ECO:0000313" key="1">
    <source>
        <dbReference type="EMBL" id="OGM98740.1"/>
    </source>
</evidence>
<comment type="caution">
    <text evidence="1">The sequence shown here is derived from an EMBL/GenBank/DDBJ whole genome shotgun (WGS) entry which is preliminary data.</text>
</comment>
<protein>
    <submittedName>
        <fullName evidence="1">Uncharacterized protein</fullName>
    </submittedName>
</protein>
<dbReference type="EMBL" id="MGJB01000009">
    <property type="protein sequence ID" value="OGM98740.1"/>
    <property type="molecule type" value="Genomic_DNA"/>
</dbReference>
<name>A0A1F8ED70_9BACT</name>
<gene>
    <name evidence="1" type="ORF">A2649_04210</name>
</gene>
<dbReference type="AlphaFoldDB" id="A0A1F8ED70"/>